<keyword evidence="5 11" id="KW-0812">Transmembrane</keyword>
<dbReference type="InterPro" id="IPR004090">
    <property type="entry name" value="Chemotax_Me-accpt_rcpt"/>
</dbReference>
<evidence type="ECO:0000313" key="15">
    <source>
        <dbReference type="Proteomes" id="UP000623967"/>
    </source>
</evidence>
<dbReference type="PANTHER" id="PTHR32089:SF114">
    <property type="entry name" value="METHYL-ACCEPTING CHEMOTAXIS PROTEIN MCPB"/>
    <property type="match status" value="1"/>
</dbReference>
<evidence type="ECO:0000256" key="10">
    <source>
        <dbReference type="PROSITE-ProRule" id="PRU00284"/>
    </source>
</evidence>
<name>A0ABS1TUT2_9BACI</name>
<comment type="caution">
    <text evidence="14">The sequence shown here is derived from an EMBL/GenBank/DDBJ whole genome shotgun (WGS) entry which is preliminary data.</text>
</comment>
<dbReference type="CDD" id="cd12912">
    <property type="entry name" value="PDC2_MCP_like"/>
    <property type="match status" value="1"/>
</dbReference>
<dbReference type="PROSITE" id="PS50111">
    <property type="entry name" value="CHEMOTAXIS_TRANSDUC_2"/>
    <property type="match status" value="1"/>
</dbReference>
<dbReference type="PRINTS" id="PR00260">
    <property type="entry name" value="CHEMTRNSDUCR"/>
</dbReference>
<gene>
    <name evidence="14" type="ORF">JK635_22575</name>
</gene>
<dbReference type="Pfam" id="PF02743">
    <property type="entry name" value="dCache_1"/>
    <property type="match status" value="1"/>
</dbReference>
<dbReference type="Gene3D" id="1.10.8.500">
    <property type="entry name" value="HAMP domain in histidine kinase"/>
    <property type="match status" value="1"/>
</dbReference>
<dbReference type="EMBL" id="JAESWB010000371">
    <property type="protein sequence ID" value="MBL4954948.1"/>
    <property type="molecule type" value="Genomic_DNA"/>
</dbReference>
<dbReference type="Proteomes" id="UP000623967">
    <property type="component" value="Unassembled WGS sequence"/>
</dbReference>
<accession>A0ABS1TUT2</accession>
<dbReference type="SUPFAM" id="SSF58104">
    <property type="entry name" value="Methyl-accepting chemotaxis protein (MCP) signaling domain"/>
    <property type="match status" value="1"/>
</dbReference>
<dbReference type="SMART" id="SM00304">
    <property type="entry name" value="HAMP"/>
    <property type="match status" value="1"/>
</dbReference>
<dbReference type="Gene3D" id="3.30.450.20">
    <property type="entry name" value="PAS domain"/>
    <property type="match status" value="2"/>
</dbReference>
<dbReference type="CDD" id="cd11386">
    <property type="entry name" value="MCP_signal"/>
    <property type="match status" value="1"/>
</dbReference>
<dbReference type="Pfam" id="PF00015">
    <property type="entry name" value="MCPsignal"/>
    <property type="match status" value="1"/>
</dbReference>
<keyword evidence="4" id="KW-0145">Chemotaxis</keyword>
<organism evidence="14 15">
    <name type="scientific">Neobacillus paridis</name>
    <dbReference type="NCBI Taxonomy" id="2803862"/>
    <lineage>
        <taxon>Bacteria</taxon>
        <taxon>Bacillati</taxon>
        <taxon>Bacillota</taxon>
        <taxon>Bacilli</taxon>
        <taxon>Bacillales</taxon>
        <taxon>Bacillaceae</taxon>
        <taxon>Neobacillus</taxon>
    </lineage>
</organism>
<dbReference type="Gene3D" id="1.10.287.950">
    <property type="entry name" value="Methyl-accepting chemotaxis protein"/>
    <property type="match status" value="1"/>
</dbReference>
<evidence type="ECO:0000259" key="12">
    <source>
        <dbReference type="PROSITE" id="PS50111"/>
    </source>
</evidence>
<evidence type="ECO:0000256" key="8">
    <source>
        <dbReference type="ARBA" id="ARBA00023224"/>
    </source>
</evidence>
<proteinExistence type="inferred from homology"/>
<evidence type="ECO:0000256" key="11">
    <source>
        <dbReference type="SAM" id="Phobius"/>
    </source>
</evidence>
<dbReference type="InterPro" id="IPR029151">
    <property type="entry name" value="Sensor-like_sf"/>
</dbReference>
<evidence type="ECO:0000256" key="5">
    <source>
        <dbReference type="ARBA" id="ARBA00022692"/>
    </source>
</evidence>
<evidence type="ECO:0000259" key="13">
    <source>
        <dbReference type="PROSITE" id="PS50885"/>
    </source>
</evidence>
<evidence type="ECO:0000313" key="14">
    <source>
        <dbReference type="EMBL" id="MBL4954948.1"/>
    </source>
</evidence>
<keyword evidence="15" id="KW-1185">Reference proteome</keyword>
<dbReference type="SUPFAM" id="SSF103190">
    <property type="entry name" value="Sensory domain-like"/>
    <property type="match status" value="1"/>
</dbReference>
<evidence type="ECO:0000256" key="1">
    <source>
        <dbReference type="ARBA" id="ARBA00004651"/>
    </source>
</evidence>
<dbReference type="RefSeq" id="WP_202656176.1">
    <property type="nucleotide sequence ID" value="NZ_JAESWB010000371.1"/>
</dbReference>
<evidence type="ECO:0000256" key="6">
    <source>
        <dbReference type="ARBA" id="ARBA00022989"/>
    </source>
</evidence>
<comment type="similarity">
    <text evidence="9">Belongs to the methyl-accepting chemotaxis (MCP) protein family.</text>
</comment>
<evidence type="ECO:0000256" key="3">
    <source>
        <dbReference type="ARBA" id="ARBA00022481"/>
    </source>
</evidence>
<keyword evidence="8 10" id="KW-0807">Transducer</keyword>
<feature type="transmembrane region" description="Helical" evidence="11">
    <location>
        <begin position="12"/>
        <end position="35"/>
    </location>
</feature>
<dbReference type="InterPro" id="IPR033479">
    <property type="entry name" value="dCache_1"/>
</dbReference>
<evidence type="ECO:0000256" key="4">
    <source>
        <dbReference type="ARBA" id="ARBA00022500"/>
    </source>
</evidence>
<dbReference type="PANTHER" id="PTHR32089">
    <property type="entry name" value="METHYL-ACCEPTING CHEMOTAXIS PROTEIN MCPB"/>
    <property type="match status" value="1"/>
</dbReference>
<keyword evidence="7 11" id="KW-0472">Membrane</keyword>
<dbReference type="SMART" id="SM00283">
    <property type="entry name" value="MA"/>
    <property type="match status" value="1"/>
</dbReference>
<dbReference type="Pfam" id="PF00672">
    <property type="entry name" value="HAMP"/>
    <property type="match status" value="1"/>
</dbReference>
<dbReference type="CDD" id="cd18773">
    <property type="entry name" value="PDC1_HK_sensor"/>
    <property type="match status" value="1"/>
</dbReference>
<feature type="transmembrane region" description="Helical" evidence="11">
    <location>
        <begin position="282"/>
        <end position="300"/>
    </location>
</feature>
<dbReference type="PROSITE" id="PS50885">
    <property type="entry name" value="HAMP"/>
    <property type="match status" value="1"/>
</dbReference>
<keyword evidence="6 11" id="KW-1133">Transmembrane helix</keyword>
<evidence type="ECO:0000256" key="2">
    <source>
        <dbReference type="ARBA" id="ARBA00022475"/>
    </source>
</evidence>
<sequence>MKNVLKIFKNLNVKLVLSYALILIIPSVLVGILSYDSAKKAVEKQILSSIDENIELLDVSINTFIEPKLNDMTIYAKSIKSDQYKGEQSPAVRKVLNMYEQTHPEAEAVYVGTKDGLFIREPNVAKKKGYDPRERPWYKSALENKGTTVISEPYVSSTTGQMVITVSKTLDDDSGVVAVDINLSQLTTLANKIKIGEKGYTFILDRNKMVISHPTEDLGTQVKDSFYQKLYNQEKGQFAYQLGGKDKMLSFVTNKTTGWKLAGTLNSSEVDQTAAPIIQHTLLINVLFILIGAICVFFIMKSIIKPLKELKNTAITVSQGDLTKHVEVKTNDIIGQLGVAFNEMQKKLQMIIEKVEQSAIQVAASAEQLSASAEENSAVTAQVSSSMQKVSDNAEKQTDQVDKAADSLSEVAATVTSIAHHSQQVAELTSDTMNQASEGEQAVANTVSQMESIHESVLESNTTMKSLFESLKEVTSILDVITGIADQTNLLALNAAIEAARAGEHGKGFAVVADEVRKLAEQSQSSAKEIHEIVQKIQKESENSVNIMTRVTNDVKNGVDISNEAIKKFTIILQSTKEITPQMQEVSTMAQQIAASIQEVTATTNEMVEIAQKNASTSEEVATSAKEQLASMREISSSAHLLSSMVEELKKMSQQFKYER</sequence>
<keyword evidence="2" id="KW-1003">Cell membrane</keyword>
<feature type="domain" description="HAMP" evidence="13">
    <location>
        <begin position="301"/>
        <end position="353"/>
    </location>
</feature>
<keyword evidence="3" id="KW-0488">Methylation</keyword>
<dbReference type="InterPro" id="IPR004089">
    <property type="entry name" value="MCPsignal_dom"/>
</dbReference>
<reference evidence="14 15" key="1">
    <citation type="submission" date="2021-01" db="EMBL/GenBank/DDBJ databases">
        <title>Genome public.</title>
        <authorList>
            <person name="Liu C."/>
            <person name="Sun Q."/>
        </authorList>
    </citation>
    <scope>NUCLEOTIDE SEQUENCE [LARGE SCALE GENOMIC DNA]</scope>
    <source>
        <strain evidence="14 15">YIM B02564</strain>
    </source>
</reference>
<dbReference type="InterPro" id="IPR003660">
    <property type="entry name" value="HAMP_dom"/>
</dbReference>
<evidence type="ECO:0000256" key="9">
    <source>
        <dbReference type="ARBA" id="ARBA00029447"/>
    </source>
</evidence>
<feature type="domain" description="Methyl-accepting transducer" evidence="12">
    <location>
        <begin position="372"/>
        <end position="608"/>
    </location>
</feature>
<protein>
    <submittedName>
        <fullName evidence="14">HAMP domain-containing protein</fullName>
    </submittedName>
</protein>
<dbReference type="CDD" id="cd06225">
    <property type="entry name" value="HAMP"/>
    <property type="match status" value="1"/>
</dbReference>
<comment type="subcellular location">
    <subcellularLocation>
        <location evidence="1">Cell membrane</location>
        <topology evidence="1">Multi-pass membrane protein</topology>
    </subcellularLocation>
</comment>
<evidence type="ECO:0000256" key="7">
    <source>
        <dbReference type="ARBA" id="ARBA00023136"/>
    </source>
</evidence>